<evidence type="ECO:0000313" key="8">
    <source>
        <dbReference type="Proteomes" id="UP001141434"/>
    </source>
</evidence>
<protein>
    <recommendedName>
        <fullName evidence="6">FAD-binding PCMH-type domain-containing protein</fullName>
    </recommendedName>
</protein>
<accession>A0A9W9GAY0</accession>
<dbReference type="EMBL" id="JAPMSZ010000001">
    <property type="protein sequence ID" value="KAJ5115311.1"/>
    <property type="molecule type" value="Genomic_DNA"/>
</dbReference>
<evidence type="ECO:0000313" key="7">
    <source>
        <dbReference type="EMBL" id="KAJ5115311.1"/>
    </source>
</evidence>
<dbReference type="AlphaFoldDB" id="A0A9W9GAY0"/>
<reference evidence="7" key="1">
    <citation type="submission" date="2022-11" db="EMBL/GenBank/DDBJ databases">
        <authorList>
            <person name="Petersen C."/>
        </authorList>
    </citation>
    <scope>NUCLEOTIDE SEQUENCE</scope>
    <source>
        <strain evidence="7">IBT 34128</strain>
    </source>
</reference>
<dbReference type="GO" id="GO:0071949">
    <property type="term" value="F:FAD binding"/>
    <property type="evidence" value="ECO:0007669"/>
    <property type="project" value="InterPro"/>
</dbReference>
<dbReference type="PANTHER" id="PTHR42973">
    <property type="entry name" value="BINDING OXIDOREDUCTASE, PUTATIVE (AFU_ORTHOLOGUE AFUA_1G17690)-RELATED"/>
    <property type="match status" value="1"/>
</dbReference>
<dbReference type="PANTHER" id="PTHR42973:SF39">
    <property type="entry name" value="FAD-BINDING PCMH-TYPE DOMAIN-CONTAINING PROTEIN"/>
    <property type="match status" value="1"/>
</dbReference>
<dbReference type="InterPro" id="IPR036318">
    <property type="entry name" value="FAD-bd_PCMH-like_sf"/>
</dbReference>
<feature type="domain" description="FAD-binding PCMH-type" evidence="6">
    <location>
        <begin position="1"/>
        <end position="115"/>
    </location>
</feature>
<gene>
    <name evidence="7" type="ORF">NUU61_001070</name>
</gene>
<dbReference type="Gene3D" id="3.30.465.10">
    <property type="match status" value="1"/>
</dbReference>
<organism evidence="7 8">
    <name type="scientific">Penicillium alfredii</name>
    <dbReference type="NCBI Taxonomy" id="1506179"/>
    <lineage>
        <taxon>Eukaryota</taxon>
        <taxon>Fungi</taxon>
        <taxon>Dikarya</taxon>
        <taxon>Ascomycota</taxon>
        <taxon>Pezizomycotina</taxon>
        <taxon>Eurotiomycetes</taxon>
        <taxon>Eurotiomycetidae</taxon>
        <taxon>Eurotiales</taxon>
        <taxon>Aspergillaceae</taxon>
        <taxon>Penicillium</taxon>
    </lineage>
</organism>
<dbReference type="RefSeq" id="XP_056516502.1">
    <property type="nucleotide sequence ID" value="XM_056651652.1"/>
</dbReference>
<sequence length="332" mass="35003">MRDIKVDDDFLPTGAPKHKVEGHAVTIAAGVDLSELYAAVAQHKRVLLRALLTWLARLGKGLASDNALEFEVVTTNGTLTAANAYHNTDLFWALRGGGGGTFGVVVSVTVRTFPEVPVVVANLNITTGLGLPALNEAGGSGYYFGMPILPLNATASVSSIISLLVFPNVTDKAVIDKLYAPLHSKLRQIPGAAVQYTFIPFPTVNSTFSTMLLISFKAGEGFTGHVVAGCAVATNADNIDSAVNPAWRKTATHMLFGRSWNDNSTLAQQKALIRNTTDAEVPILRSVEGKDHMGGAITTPVCIASSKSGIPRDSSFHAKAWAARTGSMSASV</sequence>
<evidence type="ECO:0000256" key="2">
    <source>
        <dbReference type="ARBA" id="ARBA00005466"/>
    </source>
</evidence>
<keyword evidence="8" id="KW-1185">Reference proteome</keyword>
<evidence type="ECO:0000256" key="1">
    <source>
        <dbReference type="ARBA" id="ARBA00001974"/>
    </source>
</evidence>
<evidence type="ECO:0000256" key="4">
    <source>
        <dbReference type="ARBA" id="ARBA00022827"/>
    </source>
</evidence>
<keyword evidence="3" id="KW-0285">Flavoprotein</keyword>
<dbReference type="InterPro" id="IPR016166">
    <property type="entry name" value="FAD-bd_PCMH"/>
</dbReference>
<dbReference type="Proteomes" id="UP001141434">
    <property type="component" value="Unassembled WGS sequence"/>
</dbReference>
<reference evidence="7" key="2">
    <citation type="journal article" date="2023" name="IMA Fungus">
        <title>Comparative genomic study of the Penicillium genus elucidates a diverse pangenome and 15 lateral gene transfer events.</title>
        <authorList>
            <person name="Petersen C."/>
            <person name="Sorensen T."/>
            <person name="Nielsen M.R."/>
            <person name="Sondergaard T.E."/>
            <person name="Sorensen J.L."/>
            <person name="Fitzpatrick D.A."/>
            <person name="Frisvad J.C."/>
            <person name="Nielsen K.L."/>
        </authorList>
    </citation>
    <scope>NUCLEOTIDE SEQUENCE</scope>
    <source>
        <strain evidence="7">IBT 34128</strain>
    </source>
</reference>
<evidence type="ECO:0000259" key="6">
    <source>
        <dbReference type="PROSITE" id="PS51387"/>
    </source>
</evidence>
<dbReference type="InterPro" id="IPR050416">
    <property type="entry name" value="FAD-linked_Oxidoreductase"/>
</dbReference>
<keyword evidence="4" id="KW-0274">FAD</keyword>
<comment type="caution">
    <text evidence="7">The sequence shown here is derived from an EMBL/GenBank/DDBJ whole genome shotgun (WGS) entry which is preliminary data.</text>
</comment>
<name>A0A9W9GAY0_9EURO</name>
<dbReference type="OrthoDB" id="4368273at2759"/>
<dbReference type="SUPFAM" id="SSF56176">
    <property type="entry name" value="FAD-binding/transporter-associated domain-like"/>
    <property type="match status" value="1"/>
</dbReference>
<comment type="cofactor">
    <cofactor evidence="1">
        <name>FAD</name>
        <dbReference type="ChEBI" id="CHEBI:57692"/>
    </cofactor>
</comment>
<dbReference type="GO" id="GO:0016491">
    <property type="term" value="F:oxidoreductase activity"/>
    <property type="evidence" value="ECO:0007669"/>
    <property type="project" value="UniProtKB-KW"/>
</dbReference>
<dbReference type="InterPro" id="IPR016169">
    <property type="entry name" value="FAD-bd_PCMH_sub2"/>
</dbReference>
<comment type="similarity">
    <text evidence="2">Belongs to the oxygen-dependent FAD-linked oxidoreductase family.</text>
</comment>
<dbReference type="PROSITE" id="PS51387">
    <property type="entry name" value="FAD_PCMH"/>
    <property type="match status" value="1"/>
</dbReference>
<evidence type="ECO:0000256" key="3">
    <source>
        <dbReference type="ARBA" id="ARBA00022630"/>
    </source>
</evidence>
<dbReference type="GeneID" id="81390820"/>
<proteinExistence type="inferred from homology"/>
<evidence type="ECO:0000256" key="5">
    <source>
        <dbReference type="ARBA" id="ARBA00023002"/>
    </source>
</evidence>
<keyword evidence="5" id="KW-0560">Oxidoreductase</keyword>